<sequence>MVKRIITALIGLLLLIIIIRTLLSSEKRRFKKDIMELKGAVEQERYDTALKYIDQSYNDENGLTYEEIVNKIDRLFSSFDSIKVIISGLKLSIDSIGQDKTFYASCSLGLKVFARYREDKILLFGGIIKPASVRAWFKKVHTCYKLYNAQY</sequence>
<protein>
    <submittedName>
        <fullName evidence="2">Uncharacterized protein</fullName>
    </submittedName>
</protein>
<dbReference type="EMBL" id="DRIG01000083">
    <property type="protein sequence ID" value="HEC78977.1"/>
    <property type="molecule type" value="Genomic_DNA"/>
</dbReference>
<organism evidence="2 3">
    <name type="scientific">candidate division WOR-3 bacterium</name>
    <dbReference type="NCBI Taxonomy" id="2052148"/>
    <lineage>
        <taxon>Bacteria</taxon>
        <taxon>Bacteria division WOR-3</taxon>
    </lineage>
</organism>
<feature type="transmembrane region" description="Helical" evidence="1">
    <location>
        <begin position="6"/>
        <end position="23"/>
    </location>
</feature>
<dbReference type="AlphaFoldDB" id="A0A9C9ENB1"/>
<reference evidence="2" key="1">
    <citation type="journal article" date="2020" name="mSystems">
        <title>Genome- and Community-Level Interaction Insights into Carbon Utilization and Element Cycling Functions of Hydrothermarchaeota in Hydrothermal Sediment.</title>
        <authorList>
            <person name="Zhou Z."/>
            <person name="Liu Y."/>
            <person name="Xu W."/>
            <person name="Pan J."/>
            <person name="Luo Z.H."/>
            <person name="Li M."/>
        </authorList>
    </citation>
    <scope>NUCLEOTIDE SEQUENCE</scope>
    <source>
        <strain evidence="2">HyVt-388</strain>
    </source>
</reference>
<name>A0A9C9ENB1_UNCW3</name>
<keyword evidence="1" id="KW-0812">Transmembrane</keyword>
<evidence type="ECO:0000313" key="3">
    <source>
        <dbReference type="Proteomes" id="UP000885826"/>
    </source>
</evidence>
<dbReference type="Proteomes" id="UP000885826">
    <property type="component" value="Unassembled WGS sequence"/>
</dbReference>
<evidence type="ECO:0000313" key="2">
    <source>
        <dbReference type="EMBL" id="HEC78977.1"/>
    </source>
</evidence>
<gene>
    <name evidence="2" type="ORF">ENI34_07550</name>
</gene>
<comment type="caution">
    <text evidence="2">The sequence shown here is derived from an EMBL/GenBank/DDBJ whole genome shotgun (WGS) entry which is preliminary data.</text>
</comment>
<accession>A0A9C9ENB1</accession>
<evidence type="ECO:0000256" key="1">
    <source>
        <dbReference type="SAM" id="Phobius"/>
    </source>
</evidence>
<keyword evidence="1" id="KW-0472">Membrane</keyword>
<keyword evidence="1" id="KW-1133">Transmembrane helix</keyword>
<proteinExistence type="predicted"/>